<gene>
    <name evidence="1" type="ORF">APZ42_014087</name>
</gene>
<evidence type="ECO:0000313" key="1">
    <source>
        <dbReference type="EMBL" id="KZS19477.1"/>
    </source>
</evidence>
<keyword evidence="2" id="KW-1185">Reference proteome</keyword>
<reference evidence="1 2" key="1">
    <citation type="submission" date="2016-03" db="EMBL/GenBank/DDBJ databases">
        <title>EvidentialGene: Evidence-directed Construction of Genes on Genomes.</title>
        <authorList>
            <person name="Gilbert D.G."/>
            <person name="Choi J.-H."/>
            <person name="Mockaitis K."/>
            <person name="Colbourne J."/>
            <person name="Pfrender M."/>
        </authorList>
    </citation>
    <scope>NUCLEOTIDE SEQUENCE [LARGE SCALE GENOMIC DNA]</scope>
    <source>
        <strain evidence="1 2">Xinb3</strain>
        <tissue evidence="1">Complete organism</tissue>
    </source>
</reference>
<name>A0A162Q995_9CRUS</name>
<dbReference type="AlphaFoldDB" id="A0A162Q995"/>
<proteinExistence type="predicted"/>
<organism evidence="1 2">
    <name type="scientific">Daphnia magna</name>
    <dbReference type="NCBI Taxonomy" id="35525"/>
    <lineage>
        <taxon>Eukaryota</taxon>
        <taxon>Metazoa</taxon>
        <taxon>Ecdysozoa</taxon>
        <taxon>Arthropoda</taxon>
        <taxon>Crustacea</taxon>
        <taxon>Branchiopoda</taxon>
        <taxon>Diplostraca</taxon>
        <taxon>Cladocera</taxon>
        <taxon>Anomopoda</taxon>
        <taxon>Daphniidae</taxon>
        <taxon>Daphnia</taxon>
    </lineage>
</organism>
<evidence type="ECO:0000313" key="2">
    <source>
        <dbReference type="Proteomes" id="UP000076858"/>
    </source>
</evidence>
<dbReference type="Proteomes" id="UP000076858">
    <property type="component" value="Unassembled WGS sequence"/>
</dbReference>
<comment type="caution">
    <text evidence="1">The sequence shown here is derived from an EMBL/GenBank/DDBJ whole genome shotgun (WGS) entry which is preliminary data.</text>
</comment>
<accession>A0A162Q995</accession>
<sequence>MKRGDKQCLALMDAGKWISSLFTSYFCPWFLPSRSATPPRTSTSVDGRSKWYLVHYSINGRTGNQANRVEKKAMSIALKNQEGGKDKGKRSKRES</sequence>
<protein>
    <submittedName>
        <fullName evidence="1">Uncharacterized protein</fullName>
    </submittedName>
</protein>
<dbReference type="EMBL" id="LRGB01000378">
    <property type="protein sequence ID" value="KZS19477.1"/>
    <property type="molecule type" value="Genomic_DNA"/>
</dbReference>